<comment type="similarity">
    <text evidence="5">Belongs to the small GTPase superfamily. Arf family.</text>
</comment>
<reference evidence="6" key="1">
    <citation type="submission" date="2020-11" db="EMBL/GenBank/DDBJ databases">
        <authorList>
            <person name="Koelle M."/>
            <person name="Horta M.A.C."/>
            <person name="Nowrousian M."/>
            <person name="Ohm R.A."/>
            <person name="Benz P."/>
            <person name="Pilgard A."/>
        </authorList>
    </citation>
    <scope>NUCLEOTIDE SEQUENCE</scope>
    <source>
        <strain evidence="6">FPRL280</strain>
    </source>
</reference>
<evidence type="ECO:0000256" key="4">
    <source>
        <dbReference type="PIRSR" id="PIRSR606689-2"/>
    </source>
</evidence>
<dbReference type="GO" id="GO:0005794">
    <property type="term" value="C:Golgi apparatus"/>
    <property type="evidence" value="ECO:0007669"/>
    <property type="project" value="TreeGrafter"/>
</dbReference>
<reference evidence="6" key="2">
    <citation type="journal article" name="Front. Microbiol.">
        <title>Degradative Capacity of Two Strains of Rhodonia placenta: From Phenotype to Genotype.</title>
        <authorList>
            <person name="Kolle M."/>
            <person name="Horta M.A.C."/>
            <person name="Nowrousian M."/>
            <person name="Ohm R.A."/>
            <person name="Benz J.P."/>
            <person name="Pilgard A."/>
        </authorList>
    </citation>
    <scope>NUCLEOTIDE SEQUENCE</scope>
    <source>
        <strain evidence="6">FPRL280</strain>
    </source>
</reference>
<keyword evidence="1 3" id="KW-0547">Nucleotide-binding</keyword>
<feature type="binding site" evidence="3">
    <location>
        <begin position="24"/>
        <end position="31"/>
    </location>
    <ligand>
        <name>GTP</name>
        <dbReference type="ChEBI" id="CHEBI:37565"/>
    </ligand>
</feature>
<dbReference type="InterPro" id="IPR006689">
    <property type="entry name" value="Small_GTPase_ARF/SAR"/>
</dbReference>
<dbReference type="Proteomes" id="UP000639403">
    <property type="component" value="Unassembled WGS sequence"/>
</dbReference>
<dbReference type="FunFam" id="3.40.50.300:FF:001692">
    <property type="entry name" value="Unplaced genomic scaffold supercont2.18, whole genome shotgun sequence"/>
    <property type="match status" value="1"/>
</dbReference>
<feature type="binding site" evidence="3">
    <location>
        <begin position="133"/>
        <end position="136"/>
    </location>
    <ligand>
        <name>GTP</name>
        <dbReference type="ChEBI" id="CHEBI:37565"/>
    </ligand>
</feature>
<comment type="caution">
    <text evidence="6">The sequence shown here is derived from an EMBL/GenBank/DDBJ whole genome shotgun (WGS) entry which is preliminary data.</text>
</comment>
<dbReference type="PANTHER" id="PTHR45909:SF1">
    <property type="entry name" value="ADP-RIBOSYLATION FACTOR-RELATED PROTEIN 1"/>
    <property type="match status" value="1"/>
</dbReference>
<dbReference type="SUPFAM" id="SSF52540">
    <property type="entry name" value="P-loop containing nucleoside triphosphate hydrolases"/>
    <property type="match status" value="1"/>
</dbReference>
<proteinExistence type="inferred from homology"/>
<evidence type="ECO:0000313" key="6">
    <source>
        <dbReference type="EMBL" id="KAF9814661.1"/>
    </source>
</evidence>
<dbReference type="GO" id="GO:0046872">
    <property type="term" value="F:metal ion binding"/>
    <property type="evidence" value="ECO:0007669"/>
    <property type="project" value="UniProtKB-KW"/>
</dbReference>
<feature type="binding site" evidence="4">
    <location>
        <position position="55"/>
    </location>
    <ligand>
        <name>Mg(2+)</name>
        <dbReference type="ChEBI" id="CHEBI:18420"/>
    </ligand>
</feature>
<dbReference type="Pfam" id="PF00025">
    <property type="entry name" value="Arf"/>
    <property type="match status" value="1"/>
</dbReference>
<feature type="binding site" evidence="3">
    <location>
        <position position="77"/>
    </location>
    <ligand>
        <name>GTP</name>
        <dbReference type="ChEBI" id="CHEBI:37565"/>
    </ligand>
</feature>
<gene>
    <name evidence="6" type="ORF">IEO21_04956</name>
</gene>
<dbReference type="PRINTS" id="PR00328">
    <property type="entry name" value="SAR1GTPBP"/>
</dbReference>
<dbReference type="InterPro" id="IPR027417">
    <property type="entry name" value="P-loop_NTPase"/>
</dbReference>
<evidence type="ECO:0008006" key="8">
    <source>
        <dbReference type="Google" id="ProtNLM"/>
    </source>
</evidence>
<sequence length="236" mass="26980">MYHLLKGFYDYFTSKEEFSVIILGLDGAGKTTLLEKIKTLYNDTPGLPPDKIGPTVGQNMGKITLPSTILQFWDLGGQRGIRSIWHRYYDDCHAVAFVIDAQDRDRLAEGWEVFDSVLSSPKILDVPLLLLANKQDSPQSLSVEEIRNNYEEWYRGKQDAARRRYGDEVELEQRRDRMASLDVMGISALEGTGVRAAVDWLFIRVQNSRRRYVTSLCLDTSLNCELLHSDEQNDGR</sequence>
<feature type="binding site" evidence="4">
    <location>
        <position position="31"/>
    </location>
    <ligand>
        <name>Mg(2+)</name>
        <dbReference type="ChEBI" id="CHEBI:18420"/>
    </ligand>
</feature>
<dbReference type="SMART" id="SM00178">
    <property type="entry name" value="SAR"/>
    <property type="match status" value="1"/>
</dbReference>
<dbReference type="InterPro" id="IPR024156">
    <property type="entry name" value="Small_GTPase_ARF"/>
</dbReference>
<evidence type="ECO:0000256" key="5">
    <source>
        <dbReference type="RuleBase" id="RU003925"/>
    </source>
</evidence>
<evidence type="ECO:0000256" key="2">
    <source>
        <dbReference type="ARBA" id="ARBA00023134"/>
    </source>
</evidence>
<dbReference type="SMART" id="SM00177">
    <property type="entry name" value="ARF"/>
    <property type="match status" value="1"/>
</dbReference>
<keyword evidence="4" id="KW-0460">Magnesium</keyword>
<dbReference type="NCBIfam" id="TIGR00231">
    <property type="entry name" value="small_GTP"/>
    <property type="match status" value="1"/>
</dbReference>
<evidence type="ECO:0000256" key="1">
    <source>
        <dbReference type="ARBA" id="ARBA00022741"/>
    </source>
</evidence>
<dbReference type="PANTHER" id="PTHR45909">
    <property type="entry name" value="ADP-RIBOSYLATION FACTOR-RELATED PROTEIN 1"/>
    <property type="match status" value="1"/>
</dbReference>
<protein>
    <recommendedName>
        <fullName evidence="8">P-loop containing nucleoside triphosphate hydrolase protein</fullName>
    </recommendedName>
</protein>
<dbReference type="AlphaFoldDB" id="A0A8H7P329"/>
<dbReference type="GO" id="GO:0003924">
    <property type="term" value="F:GTPase activity"/>
    <property type="evidence" value="ECO:0007669"/>
    <property type="project" value="InterPro"/>
</dbReference>
<dbReference type="GO" id="GO:0034067">
    <property type="term" value="P:protein localization to Golgi apparatus"/>
    <property type="evidence" value="ECO:0007669"/>
    <property type="project" value="TreeGrafter"/>
</dbReference>
<keyword evidence="4" id="KW-0479">Metal-binding</keyword>
<dbReference type="GO" id="GO:0043001">
    <property type="term" value="P:Golgi to plasma membrane protein transport"/>
    <property type="evidence" value="ECO:0007669"/>
    <property type="project" value="TreeGrafter"/>
</dbReference>
<accession>A0A8H7P329</accession>
<dbReference type="Gene3D" id="3.40.50.300">
    <property type="entry name" value="P-loop containing nucleotide triphosphate hydrolases"/>
    <property type="match status" value="1"/>
</dbReference>
<keyword evidence="2 3" id="KW-0342">GTP-binding</keyword>
<evidence type="ECO:0000313" key="7">
    <source>
        <dbReference type="Proteomes" id="UP000639403"/>
    </source>
</evidence>
<dbReference type="GO" id="GO:0006886">
    <property type="term" value="P:intracellular protein transport"/>
    <property type="evidence" value="ECO:0007669"/>
    <property type="project" value="TreeGrafter"/>
</dbReference>
<dbReference type="PROSITE" id="PS51417">
    <property type="entry name" value="ARF"/>
    <property type="match status" value="1"/>
</dbReference>
<dbReference type="GO" id="GO:0005525">
    <property type="term" value="F:GTP binding"/>
    <property type="evidence" value="ECO:0007669"/>
    <property type="project" value="UniProtKB-KW"/>
</dbReference>
<dbReference type="EMBL" id="JADOXO010000082">
    <property type="protein sequence ID" value="KAF9814661.1"/>
    <property type="molecule type" value="Genomic_DNA"/>
</dbReference>
<evidence type="ECO:0000256" key="3">
    <source>
        <dbReference type="PIRSR" id="PIRSR606689-1"/>
    </source>
</evidence>
<name>A0A8H7P329_9APHY</name>
<dbReference type="InterPro" id="IPR005225">
    <property type="entry name" value="Small_GTP-bd"/>
</dbReference>
<organism evidence="6 7">
    <name type="scientific">Rhodonia placenta</name>
    <dbReference type="NCBI Taxonomy" id="104341"/>
    <lineage>
        <taxon>Eukaryota</taxon>
        <taxon>Fungi</taxon>
        <taxon>Dikarya</taxon>
        <taxon>Basidiomycota</taxon>
        <taxon>Agaricomycotina</taxon>
        <taxon>Agaricomycetes</taxon>
        <taxon>Polyporales</taxon>
        <taxon>Adustoporiaceae</taxon>
        <taxon>Rhodonia</taxon>
    </lineage>
</organism>